<sequence>MDRVFEPHQRSCCHRRHFTCELIGSNSKPPSCPSTSFVFFQNRFQPPLQYRQLASNTIGE</sequence>
<dbReference type="HOGENOM" id="CLU_2941968_0_0_1"/>
<evidence type="ECO:0000313" key="1">
    <source>
        <dbReference type="EMBL" id="KIK58263.1"/>
    </source>
</evidence>
<accession>A0A0D0CRL6</accession>
<organism evidence="1 2">
    <name type="scientific">Collybiopsis luxurians FD-317 M1</name>
    <dbReference type="NCBI Taxonomy" id="944289"/>
    <lineage>
        <taxon>Eukaryota</taxon>
        <taxon>Fungi</taxon>
        <taxon>Dikarya</taxon>
        <taxon>Basidiomycota</taxon>
        <taxon>Agaricomycotina</taxon>
        <taxon>Agaricomycetes</taxon>
        <taxon>Agaricomycetidae</taxon>
        <taxon>Agaricales</taxon>
        <taxon>Marasmiineae</taxon>
        <taxon>Omphalotaceae</taxon>
        <taxon>Collybiopsis</taxon>
        <taxon>Collybiopsis luxurians</taxon>
    </lineage>
</organism>
<name>A0A0D0CRL6_9AGAR</name>
<protein>
    <submittedName>
        <fullName evidence="1">Uncharacterized protein</fullName>
    </submittedName>
</protein>
<dbReference type="AlphaFoldDB" id="A0A0D0CRL6"/>
<reference evidence="1 2" key="1">
    <citation type="submission" date="2014-04" db="EMBL/GenBank/DDBJ databases">
        <title>Evolutionary Origins and Diversification of the Mycorrhizal Mutualists.</title>
        <authorList>
            <consortium name="DOE Joint Genome Institute"/>
            <consortium name="Mycorrhizal Genomics Consortium"/>
            <person name="Kohler A."/>
            <person name="Kuo A."/>
            <person name="Nagy L.G."/>
            <person name="Floudas D."/>
            <person name="Copeland A."/>
            <person name="Barry K.W."/>
            <person name="Cichocki N."/>
            <person name="Veneault-Fourrey C."/>
            <person name="LaButti K."/>
            <person name="Lindquist E.A."/>
            <person name="Lipzen A."/>
            <person name="Lundell T."/>
            <person name="Morin E."/>
            <person name="Murat C."/>
            <person name="Riley R."/>
            <person name="Ohm R."/>
            <person name="Sun H."/>
            <person name="Tunlid A."/>
            <person name="Henrissat B."/>
            <person name="Grigoriev I.V."/>
            <person name="Hibbett D.S."/>
            <person name="Martin F."/>
        </authorList>
    </citation>
    <scope>NUCLEOTIDE SEQUENCE [LARGE SCALE GENOMIC DNA]</scope>
    <source>
        <strain evidence="1 2">FD-317 M1</strain>
    </source>
</reference>
<keyword evidence="2" id="KW-1185">Reference proteome</keyword>
<evidence type="ECO:0000313" key="2">
    <source>
        <dbReference type="Proteomes" id="UP000053593"/>
    </source>
</evidence>
<proteinExistence type="predicted"/>
<dbReference type="Proteomes" id="UP000053593">
    <property type="component" value="Unassembled WGS sequence"/>
</dbReference>
<dbReference type="EMBL" id="KN834786">
    <property type="protein sequence ID" value="KIK58263.1"/>
    <property type="molecule type" value="Genomic_DNA"/>
</dbReference>
<gene>
    <name evidence="1" type="ORF">GYMLUDRAFT_701335</name>
</gene>